<keyword evidence="1" id="KW-0812">Transmembrane</keyword>
<keyword evidence="3" id="KW-1185">Reference proteome</keyword>
<protein>
    <recommendedName>
        <fullName evidence="4">Anti-sigma factor</fullName>
    </recommendedName>
</protein>
<evidence type="ECO:0008006" key="4">
    <source>
        <dbReference type="Google" id="ProtNLM"/>
    </source>
</evidence>
<name>A0A163X802_9BRAD</name>
<keyword evidence="1" id="KW-0472">Membrane</keyword>
<dbReference type="Proteomes" id="UP000076574">
    <property type="component" value="Unassembled WGS sequence"/>
</dbReference>
<dbReference type="STRING" id="943830.A4A58_17510"/>
<keyword evidence="1" id="KW-1133">Transmembrane helix</keyword>
<dbReference type="OrthoDB" id="7877390at2"/>
<evidence type="ECO:0000313" key="2">
    <source>
        <dbReference type="EMBL" id="KZD20543.1"/>
    </source>
</evidence>
<evidence type="ECO:0000313" key="3">
    <source>
        <dbReference type="Proteomes" id="UP000076574"/>
    </source>
</evidence>
<dbReference type="AlphaFoldDB" id="A0A163X802"/>
<feature type="transmembrane region" description="Helical" evidence="1">
    <location>
        <begin position="112"/>
        <end position="134"/>
    </location>
</feature>
<comment type="caution">
    <text evidence="2">The sequence shown here is derived from an EMBL/GenBank/DDBJ whole genome shotgun (WGS) entry which is preliminary data.</text>
</comment>
<sequence length="244" mass="25741">MMAMSNKVPTQEPGEIEALLPWHAAGTLNARDARRVDDALAKDPELAKQYAVIQEEYAETIGLNESLGAPSSRAMQKLFAAIDAEPVRSGSTSVGLSARISGFFASLSPRTLAASAAVGALAIMLQAGVIGTVLMQRDTRTFQTASYEAAPSSASAPTAVTRSLAPAPASVEAATRLFVRFAPTARVSDITALLDGYQGTIVDSGKDGLFRLQFGNRAMTKDQIAGLIRRLENEKIVSMAVQAQ</sequence>
<accession>A0A163X802</accession>
<evidence type="ECO:0000256" key="1">
    <source>
        <dbReference type="SAM" id="Phobius"/>
    </source>
</evidence>
<proteinExistence type="predicted"/>
<organism evidence="2 3">
    <name type="scientific">Tardiphaga robiniae</name>
    <dbReference type="NCBI Taxonomy" id="943830"/>
    <lineage>
        <taxon>Bacteria</taxon>
        <taxon>Pseudomonadati</taxon>
        <taxon>Pseudomonadota</taxon>
        <taxon>Alphaproteobacteria</taxon>
        <taxon>Hyphomicrobiales</taxon>
        <taxon>Nitrobacteraceae</taxon>
        <taxon>Tardiphaga</taxon>
    </lineage>
</organism>
<gene>
    <name evidence="2" type="ORF">A4A58_17510</name>
</gene>
<dbReference type="RefSeq" id="WP_068738044.1">
    <property type="nucleotide sequence ID" value="NZ_LVYV01000055.1"/>
</dbReference>
<reference evidence="2 3" key="1">
    <citation type="submission" date="2016-03" db="EMBL/GenBank/DDBJ databases">
        <title>Microsymbionts genomes from the relict species Vavilovia formosa (Stev.) Fed.</title>
        <authorList>
            <person name="Kopat V."/>
            <person name="Chirak E."/>
            <person name="Kimeklis A."/>
            <person name="Andronov E."/>
        </authorList>
    </citation>
    <scope>NUCLEOTIDE SEQUENCE [LARGE SCALE GENOMIC DNA]</scope>
    <source>
        <strain evidence="2 3">Vaf07</strain>
    </source>
</reference>
<dbReference type="EMBL" id="LVYV01000055">
    <property type="protein sequence ID" value="KZD20543.1"/>
    <property type="molecule type" value="Genomic_DNA"/>
</dbReference>